<evidence type="ECO:0000256" key="8">
    <source>
        <dbReference type="SAM" id="MobiDB-lite"/>
    </source>
</evidence>
<dbReference type="GO" id="GO:0015129">
    <property type="term" value="F:lactate transmembrane transporter activity"/>
    <property type="evidence" value="ECO:0007669"/>
    <property type="project" value="InterPro"/>
</dbReference>
<evidence type="ECO:0000256" key="9">
    <source>
        <dbReference type="SAM" id="Phobius"/>
    </source>
</evidence>
<feature type="transmembrane region" description="Helical" evidence="9">
    <location>
        <begin position="228"/>
        <end position="249"/>
    </location>
</feature>
<evidence type="ECO:0000256" key="7">
    <source>
        <dbReference type="ARBA" id="ARBA00023136"/>
    </source>
</evidence>
<dbReference type="AlphaFoldDB" id="A0A2H1L2C1"/>
<evidence type="ECO:0000313" key="11">
    <source>
        <dbReference type="Proteomes" id="UP000234462"/>
    </source>
</evidence>
<evidence type="ECO:0000256" key="1">
    <source>
        <dbReference type="ARBA" id="ARBA00004651"/>
    </source>
</evidence>
<dbReference type="PANTHER" id="PTHR30003:SF0">
    <property type="entry name" value="GLYCOLATE PERMEASE GLCA-RELATED"/>
    <property type="match status" value="1"/>
</dbReference>
<dbReference type="GO" id="GO:0005886">
    <property type="term" value="C:plasma membrane"/>
    <property type="evidence" value="ECO:0007669"/>
    <property type="project" value="UniProtKB-SubCell"/>
</dbReference>
<keyword evidence="6 9" id="KW-1133">Transmembrane helix</keyword>
<gene>
    <name evidence="10" type="ORF">BJEO58_00627</name>
</gene>
<evidence type="ECO:0000256" key="2">
    <source>
        <dbReference type="ARBA" id="ARBA00010100"/>
    </source>
</evidence>
<evidence type="ECO:0000256" key="4">
    <source>
        <dbReference type="ARBA" id="ARBA00022475"/>
    </source>
</evidence>
<dbReference type="PANTHER" id="PTHR30003">
    <property type="entry name" value="L-LACTATE PERMEASE"/>
    <property type="match status" value="1"/>
</dbReference>
<dbReference type="EMBL" id="FXZM01000002">
    <property type="protein sequence ID" value="SMY11046.1"/>
    <property type="molecule type" value="Genomic_DNA"/>
</dbReference>
<keyword evidence="4" id="KW-1003">Cell membrane</keyword>
<feature type="transmembrane region" description="Helical" evidence="9">
    <location>
        <begin position="296"/>
        <end position="312"/>
    </location>
</feature>
<dbReference type="GO" id="GO:0015295">
    <property type="term" value="F:solute:proton symporter activity"/>
    <property type="evidence" value="ECO:0007669"/>
    <property type="project" value="TreeGrafter"/>
</dbReference>
<dbReference type="OrthoDB" id="9761056at2"/>
<dbReference type="RefSeq" id="WP_101587656.1">
    <property type="nucleotide sequence ID" value="NZ_FXZM01000002.1"/>
</dbReference>
<feature type="transmembrane region" description="Helical" evidence="9">
    <location>
        <begin position="205"/>
        <end position="222"/>
    </location>
</feature>
<evidence type="ECO:0000256" key="3">
    <source>
        <dbReference type="ARBA" id="ARBA00022448"/>
    </source>
</evidence>
<feature type="transmembrane region" description="Helical" evidence="9">
    <location>
        <begin position="180"/>
        <end position="198"/>
    </location>
</feature>
<feature type="region of interest" description="Disordered" evidence="8">
    <location>
        <begin position="439"/>
        <end position="482"/>
    </location>
</feature>
<keyword evidence="11" id="KW-1185">Reference proteome</keyword>
<keyword evidence="7 9" id="KW-0472">Membrane</keyword>
<feature type="transmembrane region" description="Helical" evidence="9">
    <location>
        <begin position="58"/>
        <end position="79"/>
    </location>
</feature>
<keyword evidence="3" id="KW-0813">Transport</keyword>
<sequence>MIVSVLLAAVPLLAVVTLLALGRGAVTSSLAGLALALGLGIGVFPVAVGTFAAEGLGFLPVVVEVTLILLTGVVLARLLGALGAMARISDWVLAASPGATAGAVLVVFGIVPFAESVTGFGIGITVGIPILVHLGFGIRKASVLGLLGMVAAPWGGLAPGAKVASGLLGIPLTELGIATAHYNVLPVCVVAAVLTFAVRDRLAGLLYSLIAGAVLSIGLWGFNSLIGTPLAGVLATLLVVAVLLLVFRIGGARATFDRELALALVPYGVLTVGLLVCSAIAAVWPHPVTTLLTSPPVWLAAGCIAAIVRLLSRGPGAGTILREGVRAWVPVGVATASFMVMGWSLSVFDMSTRIGEALSAFGVWTVPALGMVGSILAGSITGSLSMFATTFGSIASITDTPVLQVVAAGMASSGLANGASPARAALAVTMALAALPTADRSPDAHDVPDAREAADDSDASDGPDSAHSAEPSPAGAPADAAHTRESLERSVLLWTVGLSAVSAACVAVALTLTV</sequence>
<feature type="transmembrane region" description="Helical" evidence="9">
    <location>
        <begin position="117"/>
        <end position="136"/>
    </location>
</feature>
<feature type="transmembrane region" description="Helical" evidence="9">
    <location>
        <begin position="33"/>
        <end position="52"/>
    </location>
</feature>
<feature type="transmembrane region" description="Helical" evidence="9">
    <location>
        <begin position="6"/>
        <end position="26"/>
    </location>
</feature>
<feature type="transmembrane region" description="Helical" evidence="9">
    <location>
        <begin position="357"/>
        <end position="377"/>
    </location>
</feature>
<comment type="similarity">
    <text evidence="2">Belongs to the lactate permease family.</text>
</comment>
<name>A0A2H1L2C1_9MICO</name>
<comment type="subcellular location">
    <subcellularLocation>
        <location evidence="1">Cell membrane</location>
        <topology evidence="1">Multi-pass membrane protein</topology>
    </subcellularLocation>
</comment>
<feature type="transmembrane region" description="Helical" evidence="9">
    <location>
        <begin position="261"/>
        <end position="284"/>
    </location>
</feature>
<feature type="transmembrane region" description="Helical" evidence="9">
    <location>
        <begin position="491"/>
        <end position="512"/>
    </location>
</feature>
<evidence type="ECO:0000313" key="10">
    <source>
        <dbReference type="EMBL" id="SMY11046.1"/>
    </source>
</evidence>
<dbReference type="InterPro" id="IPR003804">
    <property type="entry name" value="Lactate_perm"/>
</dbReference>
<protein>
    <submittedName>
        <fullName evidence="10">Lactate permease</fullName>
    </submittedName>
</protein>
<reference evidence="11" key="1">
    <citation type="submission" date="2017-03" db="EMBL/GenBank/DDBJ databases">
        <authorList>
            <person name="Monnet C."/>
        </authorList>
    </citation>
    <scope>NUCLEOTIDE SEQUENCE [LARGE SCALE GENOMIC DNA]</scope>
    <source>
        <strain evidence="11">SJ5-8</strain>
    </source>
</reference>
<feature type="compositionally biased region" description="Basic and acidic residues" evidence="8">
    <location>
        <begin position="440"/>
        <end position="454"/>
    </location>
</feature>
<feature type="transmembrane region" description="Helical" evidence="9">
    <location>
        <begin position="91"/>
        <end position="111"/>
    </location>
</feature>
<proteinExistence type="inferred from homology"/>
<feature type="transmembrane region" description="Helical" evidence="9">
    <location>
        <begin position="143"/>
        <end position="160"/>
    </location>
</feature>
<organism evidence="10 11">
    <name type="scientific">Brevibacterium jeotgali</name>
    <dbReference type="NCBI Taxonomy" id="1262550"/>
    <lineage>
        <taxon>Bacteria</taxon>
        <taxon>Bacillati</taxon>
        <taxon>Actinomycetota</taxon>
        <taxon>Actinomycetes</taxon>
        <taxon>Micrococcales</taxon>
        <taxon>Brevibacteriaceae</taxon>
        <taxon>Brevibacterium</taxon>
    </lineage>
</organism>
<evidence type="ECO:0000256" key="6">
    <source>
        <dbReference type="ARBA" id="ARBA00022989"/>
    </source>
</evidence>
<dbReference type="Proteomes" id="UP000234462">
    <property type="component" value="Unassembled WGS sequence"/>
</dbReference>
<accession>A0A2H1L2C1</accession>
<keyword evidence="5 9" id="KW-0812">Transmembrane</keyword>
<feature type="transmembrane region" description="Helical" evidence="9">
    <location>
        <begin position="324"/>
        <end position="345"/>
    </location>
</feature>
<evidence type="ECO:0000256" key="5">
    <source>
        <dbReference type="ARBA" id="ARBA00022692"/>
    </source>
</evidence>